<dbReference type="OrthoDB" id="409219at2759"/>
<dbReference type="Gene3D" id="3.90.1200.10">
    <property type="match status" value="1"/>
</dbReference>
<dbReference type="PANTHER" id="PTHR22603:SF66">
    <property type="entry name" value="ETHANOLAMINE KINASE"/>
    <property type="match status" value="1"/>
</dbReference>
<sequence>YDSDSESADAPDRTDCPKKAEEVPVTEVPVAAARCAAVLLDCSPKKADDEVPVTEVAVAGAARCAAVLLGRERAKEKSCTKGTRADDKSGQRLSTRLVHLQRRSPPVAFVSRQQPVFAHWEFHQDGAAAGFQALTAGFSNYVWKATWEDRPLVVKCFTDLVLLRIEMHAVGAMDQLASRCRVGPKVHSCCHLGMVMDFLPGDILQEADVHCGNWKLLDQIAARLFDYHRQEVPAAAVGEPMLWRTMEKMLLVVDDESLPSSLPPLAELRAEIARAREALEALEPKVVCGHGDFKPSNVLEHQGEVWLIDFELGGPNYRGFDWMKLFRRPEGVSQKDLEHFLQSYASHQAERVDLSSLLRETLAFEPLTWLEAFVFFLALPKYKPEGVEKWQRLAEHRWEMYQQTRYRLLP</sequence>
<dbReference type="SUPFAM" id="SSF56112">
    <property type="entry name" value="Protein kinase-like (PK-like)"/>
    <property type="match status" value="1"/>
</dbReference>
<feature type="compositionally biased region" description="Basic and acidic residues" evidence="4">
    <location>
        <begin position="10"/>
        <end position="22"/>
    </location>
</feature>
<evidence type="ECO:0000313" key="6">
    <source>
        <dbReference type="EMBL" id="CAL1136068.1"/>
    </source>
</evidence>
<evidence type="ECO:0000256" key="1">
    <source>
        <dbReference type="ARBA" id="ARBA00037883"/>
    </source>
</evidence>
<feature type="region of interest" description="Disordered" evidence="4">
    <location>
        <begin position="1"/>
        <end position="23"/>
    </location>
</feature>
<accession>A0A9P1C0M3</accession>
<dbReference type="EMBL" id="CAMXCT020000737">
    <property type="protein sequence ID" value="CAL1136068.1"/>
    <property type="molecule type" value="Genomic_DNA"/>
</dbReference>
<keyword evidence="7" id="KW-0418">Kinase</keyword>
<evidence type="ECO:0000256" key="3">
    <source>
        <dbReference type="ARBA" id="ARBA00038874"/>
    </source>
</evidence>
<gene>
    <name evidence="5" type="ORF">C1SCF055_LOCUS10361</name>
</gene>
<reference evidence="5" key="1">
    <citation type="submission" date="2022-10" db="EMBL/GenBank/DDBJ databases">
        <authorList>
            <person name="Chen Y."/>
            <person name="Dougan E. K."/>
            <person name="Chan C."/>
            <person name="Rhodes N."/>
            <person name="Thang M."/>
        </authorList>
    </citation>
    <scope>NUCLEOTIDE SEQUENCE</scope>
</reference>
<dbReference type="EMBL" id="CAMXCT010000737">
    <property type="protein sequence ID" value="CAI3982693.1"/>
    <property type="molecule type" value="Genomic_DNA"/>
</dbReference>
<dbReference type="GO" id="GO:0006646">
    <property type="term" value="P:phosphatidylethanolamine biosynthetic process"/>
    <property type="evidence" value="ECO:0007669"/>
    <property type="project" value="TreeGrafter"/>
</dbReference>
<dbReference type="Proteomes" id="UP001152797">
    <property type="component" value="Unassembled WGS sequence"/>
</dbReference>
<protein>
    <recommendedName>
        <fullName evidence="3">ethanolamine kinase</fullName>
        <ecNumber evidence="3">2.7.1.82</ecNumber>
    </recommendedName>
</protein>
<reference evidence="6" key="2">
    <citation type="submission" date="2024-04" db="EMBL/GenBank/DDBJ databases">
        <authorList>
            <person name="Chen Y."/>
            <person name="Shah S."/>
            <person name="Dougan E. K."/>
            <person name="Thang M."/>
            <person name="Chan C."/>
        </authorList>
    </citation>
    <scope>NUCLEOTIDE SEQUENCE [LARGE SCALE GENOMIC DNA]</scope>
</reference>
<comment type="similarity">
    <text evidence="2">Belongs to the choline/ethanolamine kinase family.</text>
</comment>
<evidence type="ECO:0000256" key="2">
    <source>
        <dbReference type="ARBA" id="ARBA00038211"/>
    </source>
</evidence>
<evidence type="ECO:0000313" key="8">
    <source>
        <dbReference type="Proteomes" id="UP001152797"/>
    </source>
</evidence>
<evidence type="ECO:0000313" key="7">
    <source>
        <dbReference type="EMBL" id="CAL4770005.1"/>
    </source>
</evidence>
<keyword evidence="8" id="KW-1185">Reference proteome</keyword>
<evidence type="ECO:0000256" key="4">
    <source>
        <dbReference type="SAM" id="MobiDB-lite"/>
    </source>
</evidence>
<proteinExistence type="inferred from homology"/>
<dbReference type="GO" id="GO:0004305">
    <property type="term" value="F:ethanolamine kinase activity"/>
    <property type="evidence" value="ECO:0007669"/>
    <property type="project" value="UniProtKB-EC"/>
</dbReference>
<dbReference type="InterPro" id="IPR011009">
    <property type="entry name" value="Kinase-like_dom_sf"/>
</dbReference>
<dbReference type="AlphaFoldDB" id="A0A9P1C0M3"/>
<dbReference type="GO" id="GO:0005737">
    <property type="term" value="C:cytoplasm"/>
    <property type="evidence" value="ECO:0007669"/>
    <property type="project" value="TreeGrafter"/>
</dbReference>
<keyword evidence="7" id="KW-0808">Transferase</keyword>
<feature type="non-terminal residue" evidence="5">
    <location>
        <position position="410"/>
    </location>
</feature>
<comment type="caution">
    <text evidence="5">The sequence shown here is derived from an EMBL/GenBank/DDBJ whole genome shotgun (WGS) entry which is preliminary data.</text>
</comment>
<dbReference type="PANTHER" id="PTHR22603">
    <property type="entry name" value="CHOLINE/ETHANOALAMINE KINASE"/>
    <property type="match status" value="1"/>
</dbReference>
<dbReference type="Pfam" id="PF01633">
    <property type="entry name" value="Choline_kinase"/>
    <property type="match status" value="1"/>
</dbReference>
<name>A0A9P1C0M3_9DINO</name>
<evidence type="ECO:0000313" key="5">
    <source>
        <dbReference type="EMBL" id="CAI3982693.1"/>
    </source>
</evidence>
<dbReference type="EC" id="2.7.1.82" evidence="3"/>
<organism evidence="5">
    <name type="scientific">Cladocopium goreaui</name>
    <dbReference type="NCBI Taxonomy" id="2562237"/>
    <lineage>
        <taxon>Eukaryota</taxon>
        <taxon>Sar</taxon>
        <taxon>Alveolata</taxon>
        <taxon>Dinophyceae</taxon>
        <taxon>Suessiales</taxon>
        <taxon>Symbiodiniaceae</taxon>
        <taxon>Cladocopium</taxon>
    </lineage>
</organism>
<comment type="pathway">
    <text evidence="1">Phospholipid metabolism; phosphatidylethanolamine biosynthesis; phosphatidylethanolamine from ethanolamine: step 1/3.</text>
</comment>
<dbReference type="EMBL" id="CAMXCT030000737">
    <property type="protein sequence ID" value="CAL4770005.1"/>
    <property type="molecule type" value="Genomic_DNA"/>
</dbReference>